<sequence>MCLAIPGKVEEITTDGLIRIGRVNFGGVVKNVCLDYVPEVGVGDYTIVHVGFALSKIDEATAEQTLADFRALGVLDEELAEGEEAFERAAKKPQSNCPDGSCGTER</sequence>
<proteinExistence type="inferred from homology"/>
<protein>
    <submittedName>
        <fullName evidence="3">(NiFe) hydrogenase expression/formation protein HypC</fullName>
    </submittedName>
</protein>
<dbReference type="PANTHER" id="PTHR35177:SF2">
    <property type="entry name" value="HYDROGENASE MATURATION FACTOR HYBG"/>
    <property type="match status" value="1"/>
</dbReference>
<dbReference type="Proteomes" id="UP000239735">
    <property type="component" value="Unassembled WGS sequence"/>
</dbReference>
<dbReference type="AlphaFoldDB" id="A0A2N9LAN4"/>
<feature type="region of interest" description="Disordered" evidence="2">
    <location>
        <begin position="86"/>
        <end position="106"/>
    </location>
</feature>
<dbReference type="InterPro" id="IPR001109">
    <property type="entry name" value="Hydrogenase_HupF/HypC"/>
</dbReference>
<evidence type="ECO:0000256" key="2">
    <source>
        <dbReference type="SAM" id="MobiDB-lite"/>
    </source>
</evidence>
<dbReference type="GO" id="GO:0005506">
    <property type="term" value="F:iron ion binding"/>
    <property type="evidence" value="ECO:0007669"/>
    <property type="project" value="TreeGrafter"/>
</dbReference>
<organism evidence="3 4">
    <name type="scientific">Candidatus Sulfuritelmatomonas gaucii</name>
    <dbReference type="NCBI Taxonomy" id="2043161"/>
    <lineage>
        <taxon>Bacteria</taxon>
        <taxon>Pseudomonadati</taxon>
        <taxon>Acidobacteriota</taxon>
        <taxon>Terriglobia</taxon>
        <taxon>Terriglobales</taxon>
        <taxon>Acidobacteriaceae</taxon>
        <taxon>Candidatus Sulfuritelmatomonas</taxon>
    </lineage>
</organism>
<name>A0A2N9LAN4_9BACT</name>
<dbReference type="Pfam" id="PF01455">
    <property type="entry name" value="HupF_HypC"/>
    <property type="match status" value="1"/>
</dbReference>
<dbReference type="PROSITE" id="PS01097">
    <property type="entry name" value="HUPF_HYPC"/>
    <property type="match status" value="1"/>
</dbReference>
<dbReference type="PANTHER" id="PTHR35177">
    <property type="entry name" value="HYDROGENASE MATURATION FACTOR HYBG"/>
    <property type="match status" value="1"/>
</dbReference>
<evidence type="ECO:0000256" key="1">
    <source>
        <dbReference type="ARBA" id="ARBA00006018"/>
    </source>
</evidence>
<dbReference type="EMBL" id="OKRB01000085">
    <property type="protein sequence ID" value="SPE20301.1"/>
    <property type="molecule type" value="Genomic_DNA"/>
</dbReference>
<dbReference type="NCBIfam" id="TIGR00074">
    <property type="entry name" value="hypC_hupF"/>
    <property type="match status" value="1"/>
</dbReference>
<dbReference type="OrthoDB" id="9806017at2"/>
<dbReference type="SUPFAM" id="SSF159127">
    <property type="entry name" value="HupF/HypC-like"/>
    <property type="match status" value="1"/>
</dbReference>
<accession>A0A2N9LAN4</accession>
<comment type="similarity">
    <text evidence="1">Belongs to the HupF/HypC family.</text>
</comment>
<gene>
    <name evidence="3" type="primary">hypC</name>
    <name evidence="3" type="ORF">SBA5_290155</name>
</gene>
<evidence type="ECO:0000313" key="3">
    <source>
        <dbReference type="EMBL" id="SPE20301.1"/>
    </source>
</evidence>
<dbReference type="PRINTS" id="PR00445">
    <property type="entry name" value="HUPFHYPC"/>
</dbReference>
<dbReference type="GO" id="GO:1902670">
    <property type="term" value="F:carbon dioxide binding"/>
    <property type="evidence" value="ECO:0007669"/>
    <property type="project" value="TreeGrafter"/>
</dbReference>
<dbReference type="GO" id="GO:0051604">
    <property type="term" value="P:protein maturation"/>
    <property type="evidence" value="ECO:0007669"/>
    <property type="project" value="TreeGrafter"/>
</dbReference>
<dbReference type="FunFam" id="2.30.30.140:FF:000022">
    <property type="entry name" value="Hydrogenase assembly chaperone HybG"/>
    <property type="match status" value="1"/>
</dbReference>
<dbReference type="InterPro" id="IPR019812">
    <property type="entry name" value="Hydgase_assmbl_chp_CS"/>
</dbReference>
<dbReference type="Gene3D" id="2.30.30.140">
    <property type="match status" value="1"/>
</dbReference>
<evidence type="ECO:0000313" key="4">
    <source>
        <dbReference type="Proteomes" id="UP000239735"/>
    </source>
</evidence>
<reference evidence="4" key="1">
    <citation type="submission" date="2018-02" db="EMBL/GenBank/DDBJ databases">
        <authorList>
            <person name="Hausmann B."/>
        </authorList>
    </citation>
    <scope>NUCLEOTIDE SEQUENCE [LARGE SCALE GENOMIC DNA]</scope>
    <source>
        <strain evidence="4">Peat soil MAG SbA5</strain>
    </source>
</reference>